<evidence type="ECO:0000256" key="1">
    <source>
        <dbReference type="ARBA" id="ARBA00022729"/>
    </source>
</evidence>
<comment type="caution">
    <text evidence="4">The sequence shown here is derived from an EMBL/GenBank/DDBJ whole genome shotgun (WGS) entry which is preliminary data.</text>
</comment>
<dbReference type="Proteomes" id="UP000637423">
    <property type="component" value="Unassembled WGS sequence"/>
</dbReference>
<keyword evidence="5" id="KW-1185">Reference proteome</keyword>
<dbReference type="InterPro" id="IPR050902">
    <property type="entry name" value="ABC_Transporter_SBP"/>
</dbReference>
<proteinExistence type="predicted"/>
<feature type="chain" id="PRO_5037563847" evidence="2">
    <location>
        <begin position="37"/>
        <end position="316"/>
    </location>
</feature>
<dbReference type="NCBIfam" id="NF038402">
    <property type="entry name" value="TroA_like"/>
    <property type="match status" value="1"/>
</dbReference>
<dbReference type="AlphaFoldDB" id="A0A916UGQ0"/>
<dbReference type="Pfam" id="PF01497">
    <property type="entry name" value="Peripla_BP_2"/>
    <property type="match status" value="1"/>
</dbReference>
<reference evidence="4" key="2">
    <citation type="submission" date="2020-09" db="EMBL/GenBank/DDBJ databases">
        <authorList>
            <person name="Sun Q."/>
            <person name="Zhou Y."/>
        </authorList>
    </citation>
    <scope>NUCLEOTIDE SEQUENCE</scope>
    <source>
        <strain evidence="4">CGMCC 1.10998</strain>
    </source>
</reference>
<dbReference type="InterPro" id="IPR002491">
    <property type="entry name" value="ABC_transptr_periplasmic_BD"/>
</dbReference>
<feature type="domain" description="Fe/B12 periplasmic-binding" evidence="3">
    <location>
        <begin position="61"/>
        <end position="311"/>
    </location>
</feature>
<feature type="signal peptide" evidence="2">
    <location>
        <begin position="1"/>
        <end position="36"/>
    </location>
</feature>
<evidence type="ECO:0000256" key="2">
    <source>
        <dbReference type="SAM" id="SignalP"/>
    </source>
</evidence>
<dbReference type="Gene3D" id="3.40.50.1980">
    <property type="entry name" value="Nitrogenase molybdenum iron protein domain"/>
    <property type="match status" value="2"/>
</dbReference>
<dbReference type="CDD" id="cd01144">
    <property type="entry name" value="BtuF"/>
    <property type="match status" value="1"/>
</dbReference>
<evidence type="ECO:0000313" key="5">
    <source>
        <dbReference type="Proteomes" id="UP000637423"/>
    </source>
</evidence>
<gene>
    <name evidence="4" type="primary">btuF</name>
    <name evidence="4" type="ORF">GCM10011396_19200</name>
</gene>
<evidence type="ECO:0000313" key="4">
    <source>
        <dbReference type="EMBL" id="GGC72235.1"/>
    </source>
</evidence>
<dbReference type="InterPro" id="IPR054828">
    <property type="entry name" value="Vit_B12_bind_prot"/>
</dbReference>
<dbReference type="PANTHER" id="PTHR30535:SF34">
    <property type="entry name" value="MOLYBDATE-BINDING PROTEIN MOLA"/>
    <property type="match status" value="1"/>
</dbReference>
<name>A0A916UGQ0_9BURK</name>
<keyword evidence="1 2" id="KW-0732">Signal</keyword>
<protein>
    <submittedName>
        <fullName evidence="4">Cobalamin-binding protein</fullName>
    </submittedName>
</protein>
<organism evidence="4 5">
    <name type="scientific">Undibacterium terreum</name>
    <dbReference type="NCBI Taxonomy" id="1224302"/>
    <lineage>
        <taxon>Bacteria</taxon>
        <taxon>Pseudomonadati</taxon>
        <taxon>Pseudomonadota</taxon>
        <taxon>Betaproteobacteria</taxon>
        <taxon>Burkholderiales</taxon>
        <taxon>Oxalobacteraceae</taxon>
        <taxon>Undibacterium</taxon>
    </lineage>
</organism>
<dbReference type="PROSITE" id="PS51257">
    <property type="entry name" value="PROKAR_LIPOPROTEIN"/>
    <property type="match status" value="1"/>
</dbReference>
<dbReference type="PANTHER" id="PTHR30535">
    <property type="entry name" value="VITAMIN B12-BINDING PROTEIN"/>
    <property type="match status" value="1"/>
</dbReference>
<dbReference type="GO" id="GO:0071281">
    <property type="term" value="P:cellular response to iron ion"/>
    <property type="evidence" value="ECO:0007669"/>
    <property type="project" value="TreeGrafter"/>
</dbReference>
<reference evidence="4" key="1">
    <citation type="journal article" date="2014" name="Int. J. Syst. Evol. Microbiol.">
        <title>Complete genome sequence of Corynebacterium casei LMG S-19264T (=DSM 44701T), isolated from a smear-ripened cheese.</title>
        <authorList>
            <consortium name="US DOE Joint Genome Institute (JGI-PGF)"/>
            <person name="Walter F."/>
            <person name="Albersmeier A."/>
            <person name="Kalinowski J."/>
            <person name="Ruckert C."/>
        </authorList>
    </citation>
    <scope>NUCLEOTIDE SEQUENCE</scope>
    <source>
        <strain evidence="4">CGMCC 1.10998</strain>
    </source>
</reference>
<evidence type="ECO:0000259" key="3">
    <source>
        <dbReference type="PROSITE" id="PS50983"/>
    </source>
</evidence>
<dbReference type="EMBL" id="BMED01000002">
    <property type="protein sequence ID" value="GGC72235.1"/>
    <property type="molecule type" value="Genomic_DNA"/>
</dbReference>
<accession>A0A916UGQ0</accession>
<sequence length="316" mass="34242">MQKMRRGVSINMSMSCRAGSMLVGIIFAACCASSFAAVVATSVSVIDDAQRTVALEKPAARIISLAPHTTELLFAAGAGSRVIGVSEYSDYPEQAKKIASVGNVFALDFERVLALQPDLVVVWGTGNGSAIADKLRGLHLNVYQSDPHDYEGIATSMERLAVLTGTAATGKSAASAFRERLQNLKKTYAQAPGTKPVSVFYQIWRSPLMTLNDTHMVSAAIRLCGGENIFGKLREISPTVNTEAVLKANPEVIMTTDGEKQEALENWTRFSKLAAVEKSNLYIVKGDWVNRSGPRILDGTEAVCKYLDRARKKRSH</sequence>
<dbReference type="PROSITE" id="PS50983">
    <property type="entry name" value="FE_B12_PBP"/>
    <property type="match status" value="1"/>
</dbReference>
<dbReference type="SUPFAM" id="SSF53807">
    <property type="entry name" value="Helical backbone' metal receptor"/>
    <property type="match status" value="1"/>
</dbReference>